<proteinExistence type="predicted"/>
<feature type="coiled-coil region" evidence="1">
    <location>
        <begin position="470"/>
        <end position="497"/>
    </location>
</feature>
<comment type="caution">
    <text evidence="4">The sequence shown here is derived from an EMBL/GenBank/DDBJ whole genome shotgun (WGS) entry which is preliminary data.</text>
</comment>
<dbReference type="Proteomes" id="UP000002754">
    <property type="component" value="Unassembled WGS sequence"/>
</dbReference>
<dbReference type="eggNOG" id="COG4499">
    <property type="taxonomic scope" value="Bacteria"/>
</dbReference>
<dbReference type="Gene3D" id="1.10.510.10">
    <property type="entry name" value="Transferase(Phosphotransferase) domain 1"/>
    <property type="match status" value="1"/>
</dbReference>
<evidence type="ECO:0000256" key="3">
    <source>
        <dbReference type="SAM" id="Phobius"/>
    </source>
</evidence>
<keyword evidence="3" id="KW-0812">Transmembrane</keyword>
<dbReference type="Pfam" id="PF10140">
    <property type="entry name" value="YukC"/>
    <property type="match status" value="1"/>
</dbReference>
<keyword evidence="3" id="KW-1133">Transmembrane helix</keyword>
<keyword evidence="1" id="KW-0175">Coiled coil</keyword>
<feature type="region of interest" description="Disordered" evidence="2">
    <location>
        <begin position="197"/>
        <end position="328"/>
    </location>
</feature>
<feature type="transmembrane region" description="Helical" evidence="3">
    <location>
        <begin position="340"/>
        <end position="360"/>
    </location>
</feature>
<name>A0A094WJD1_ALKAL</name>
<feature type="compositionally biased region" description="Polar residues" evidence="2">
    <location>
        <begin position="275"/>
        <end position="311"/>
    </location>
</feature>
<feature type="compositionally biased region" description="Polar residues" evidence="2">
    <location>
        <begin position="250"/>
        <end position="259"/>
    </location>
</feature>
<sequence length="582" mass="65236">MAKEIQFSNGTIVLLEDSFLVELNKHGTNVQEIEQLDELKKPNSLFFPLVEYEMDEEKIRLTYKKSPGYFPFVDFLQINQKEKQKLALALLDIQQIEGTQFTTSVEPNNVFFRQDGKVKLLHRGIRSVLPPEKLERKTFLYHLKCLIVSLFSGVDFHQLVEKGFVEGKTSSPLVDDLIQAKSIEQLVQVLKGEYPEPSVTPVKEKRGSSVAKKGKKKVTEKPHQEKSDLGQSSNKVVSKANGRSSDKKVATSQTKQSAKSEQESPLLGQNEGIDQGTSFHQQPKMNPNQSPFPSYNHAPNQEFQSTTQGYQSPAIKDEPQETKSTSEVSSFKKALNRSTIFMMVGVLVIGLIVGGTILYFSSVRPTANALSTEMAHNEATNAELRSTNEELEAELASKEQQLAAYQALTNDDVEDAITAFEALSDKTAEDMEVLAQLYREHNTVESLLKSFALAPQFEDGAVTGLYQLNNDEANEALQSLESDNATVRLEQARLNGEDEQIIAIYEEELNENARAKQLAGNSYLKQDNLDKAREIALEREDKGLQIRILEKEIALVKKDDDLDDDEKEELIEGLEDQIDDLS</sequence>
<dbReference type="InterPro" id="IPR018778">
    <property type="entry name" value="T7SS_EssB"/>
</dbReference>
<organism evidence="4 5">
    <name type="scientific">Alkalihalobacillus alcalophilus ATCC 27647 = CGMCC 1.3604</name>
    <dbReference type="NCBI Taxonomy" id="1218173"/>
    <lineage>
        <taxon>Bacteria</taxon>
        <taxon>Bacillati</taxon>
        <taxon>Bacillota</taxon>
        <taxon>Bacilli</taxon>
        <taxon>Bacillales</taxon>
        <taxon>Bacillaceae</taxon>
        <taxon>Alkalihalobacillus</taxon>
    </lineage>
</organism>
<evidence type="ECO:0000313" key="5">
    <source>
        <dbReference type="Proteomes" id="UP000002754"/>
    </source>
</evidence>
<evidence type="ECO:0000256" key="2">
    <source>
        <dbReference type="SAM" id="MobiDB-lite"/>
    </source>
</evidence>
<dbReference type="EMBL" id="ALPT02000041">
    <property type="protein sequence ID" value="KGA96946.1"/>
    <property type="molecule type" value="Genomic_DNA"/>
</dbReference>
<keyword evidence="3" id="KW-0472">Membrane</keyword>
<dbReference type="RefSeq" id="WP_003323569.1">
    <property type="nucleotide sequence ID" value="NZ_ALPT02000041.1"/>
</dbReference>
<accession>A0A094WJD1</accession>
<feature type="coiled-coil region" evidence="1">
    <location>
        <begin position="374"/>
        <end position="408"/>
    </location>
</feature>
<dbReference type="AlphaFoldDB" id="A0A094WJD1"/>
<feature type="compositionally biased region" description="Basic and acidic residues" evidence="2">
    <location>
        <begin position="217"/>
        <end position="228"/>
    </location>
</feature>
<gene>
    <name evidence="4" type="ORF">BALCAV_0213050</name>
</gene>
<protein>
    <submittedName>
        <fullName evidence="4">Uncharacterized protein</fullName>
    </submittedName>
</protein>
<dbReference type="OrthoDB" id="4975281at2"/>
<reference evidence="4 5" key="1">
    <citation type="journal article" date="2014" name="Genome Announc.">
        <title>Draft Genome Sequence of Bacillus alcalophilus AV1934, a Classic Alkaliphile Isolated from Human Feces in 1934.</title>
        <authorList>
            <person name="Attie O."/>
            <person name="Jayaprakash A."/>
            <person name="Shah H."/>
            <person name="Paulsen I.T."/>
            <person name="Morino M."/>
            <person name="Takahashi Y."/>
            <person name="Narumi I."/>
            <person name="Sachidanandam R."/>
            <person name="Satoh K."/>
            <person name="Ito M."/>
            <person name="Krulwich T.A."/>
        </authorList>
    </citation>
    <scope>NUCLEOTIDE SEQUENCE [LARGE SCALE GENOMIC DNA]</scope>
    <source>
        <strain evidence="4 5">AV1934</strain>
    </source>
</reference>
<evidence type="ECO:0000256" key="1">
    <source>
        <dbReference type="SAM" id="Coils"/>
    </source>
</evidence>
<dbReference type="STRING" id="1218173.BALCAV_0213050"/>
<evidence type="ECO:0000313" key="4">
    <source>
        <dbReference type="EMBL" id="KGA96946.1"/>
    </source>
</evidence>
<keyword evidence="5" id="KW-1185">Reference proteome</keyword>